<proteinExistence type="predicted"/>
<accession>A0ABW3SPJ6</accession>
<keyword evidence="3" id="KW-1185">Reference proteome</keyword>
<evidence type="ECO:0000313" key="3">
    <source>
        <dbReference type="Proteomes" id="UP001597094"/>
    </source>
</evidence>
<dbReference type="InterPro" id="IPR016181">
    <property type="entry name" value="Acyl_CoA_acyltransferase"/>
</dbReference>
<organism evidence="2 3">
    <name type="scientific">Pontibacter rugosus</name>
    <dbReference type="NCBI Taxonomy" id="1745966"/>
    <lineage>
        <taxon>Bacteria</taxon>
        <taxon>Pseudomonadati</taxon>
        <taxon>Bacteroidota</taxon>
        <taxon>Cytophagia</taxon>
        <taxon>Cytophagales</taxon>
        <taxon>Hymenobacteraceae</taxon>
        <taxon>Pontibacter</taxon>
    </lineage>
</organism>
<gene>
    <name evidence="2" type="ORF">ACFQ2O_07435</name>
</gene>
<dbReference type="Proteomes" id="UP001597094">
    <property type="component" value="Unassembled WGS sequence"/>
</dbReference>
<reference evidence="3" key="1">
    <citation type="journal article" date="2019" name="Int. J. Syst. Evol. Microbiol.">
        <title>The Global Catalogue of Microorganisms (GCM) 10K type strain sequencing project: providing services to taxonomists for standard genome sequencing and annotation.</title>
        <authorList>
            <consortium name="The Broad Institute Genomics Platform"/>
            <consortium name="The Broad Institute Genome Sequencing Center for Infectious Disease"/>
            <person name="Wu L."/>
            <person name="Ma J."/>
        </authorList>
    </citation>
    <scope>NUCLEOTIDE SEQUENCE [LARGE SCALE GENOMIC DNA]</scope>
    <source>
        <strain evidence="3">JCM 31319</strain>
    </source>
</reference>
<dbReference type="RefSeq" id="WP_377524958.1">
    <property type="nucleotide sequence ID" value="NZ_JBHTLD010000047.1"/>
</dbReference>
<dbReference type="Pfam" id="PF00583">
    <property type="entry name" value="Acetyltransf_1"/>
    <property type="match status" value="1"/>
</dbReference>
<dbReference type="EMBL" id="JBHTLD010000047">
    <property type="protein sequence ID" value="MFD1186031.1"/>
    <property type="molecule type" value="Genomic_DNA"/>
</dbReference>
<sequence>MYIKEIKAEDTWKLRRKVMWPDKEIRYVQLPDDQKGTHFGLYLNNELVAVISLFIEGRRGQFRKFATLPASQGKGYGSLLLRHLIAQAAAKGVEVIWCNARQEKSTFYNRFGLKETNQRFARGGKNYVVMEGFIN</sequence>
<dbReference type="PROSITE" id="PS51186">
    <property type="entry name" value="GNAT"/>
    <property type="match status" value="1"/>
</dbReference>
<dbReference type="InterPro" id="IPR000182">
    <property type="entry name" value="GNAT_dom"/>
</dbReference>
<protein>
    <submittedName>
        <fullName evidence="2">GNAT family N-acetyltransferase</fullName>
    </submittedName>
</protein>
<dbReference type="Gene3D" id="3.40.630.30">
    <property type="match status" value="1"/>
</dbReference>
<name>A0ABW3SPJ6_9BACT</name>
<comment type="caution">
    <text evidence="2">The sequence shown here is derived from an EMBL/GenBank/DDBJ whole genome shotgun (WGS) entry which is preliminary data.</text>
</comment>
<dbReference type="SUPFAM" id="SSF55729">
    <property type="entry name" value="Acyl-CoA N-acyltransferases (Nat)"/>
    <property type="match status" value="1"/>
</dbReference>
<evidence type="ECO:0000259" key="1">
    <source>
        <dbReference type="PROSITE" id="PS51186"/>
    </source>
</evidence>
<evidence type="ECO:0000313" key="2">
    <source>
        <dbReference type="EMBL" id="MFD1186031.1"/>
    </source>
</evidence>
<feature type="domain" description="N-acetyltransferase" evidence="1">
    <location>
        <begin position="1"/>
        <end position="135"/>
    </location>
</feature>
<dbReference type="CDD" id="cd04301">
    <property type="entry name" value="NAT_SF"/>
    <property type="match status" value="1"/>
</dbReference>